<proteinExistence type="predicted"/>
<dbReference type="EMBL" id="JAUEPO010000002">
    <property type="protein sequence ID" value="KAK3332288.1"/>
    <property type="molecule type" value="Genomic_DNA"/>
</dbReference>
<gene>
    <name evidence="3" type="ORF">B0T19DRAFT_398067</name>
</gene>
<keyword evidence="4" id="KW-1185">Reference proteome</keyword>
<comment type="caution">
    <text evidence="3">The sequence shown here is derived from an EMBL/GenBank/DDBJ whole genome shotgun (WGS) entry which is preliminary data.</text>
</comment>
<dbReference type="AlphaFoldDB" id="A0AAE0IVZ3"/>
<reference evidence="3" key="2">
    <citation type="submission" date="2023-06" db="EMBL/GenBank/DDBJ databases">
        <authorList>
            <consortium name="Lawrence Berkeley National Laboratory"/>
            <person name="Haridas S."/>
            <person name="Hensen N."/>
            <person name="Bonometti L."/>
            <person name="Westerberg I."/>
            <person name="Brannstrom I.O."/>
            <person name="Guillou S."/>
            <person name="Cros-Aarteil S."/>
            <person name="Calhoun S."/>
            <person name="Kuo A."/>
            <person name="Mondo S."/>
            <person name="Pangilinan J."/>
            <person name="Riley R."/>
            <person name="Labutti K."/>
            <person name="Andreopoulos B."/>
            <person name="Lipzen A."/>
            <person name="Chen C."/>
            <person name="Yanf M."/>
            <person name="Daum C."/>
            <person name="Ng V."/>
            <person name="Clum A."/>
            <person name="Steindorff A."/>
            <person name="Ohm R."/>
            <person name="Martin F."/>
            <person name="Silar P."/>
            <person name="Natvig D."/>
            <person name="Lalanne C."/>
            <person name="Gautier V."/>
            <person name="Ament-Velasquez S.L."/>
            <person name="Kruys A."/>
            <person name="Hutchinson M.I."/>
            <person name="Powell A.J."/>
            <person name="Barry K."/>
            <person name="Miller A.N."/>
            <person name="Grigoriev I.V."/>
            <person name="Debuchy R."/>
            <person name="Gladieux P."/>
            <person name="Thoren M.H."/>
            <person name="Johannesson H."/>
        </authorList>
    </citation>
    <scope>NUCLEOTIDE SEQUENCE</scope>
    <source>
        <strain evidence="3">SMH4131-1</strain>
    </source>
</reference>
<dbReference type="Proteomes" id="UP001286456">
    <property type="component" value="Unassembled WGS sequence"/>
</dbReference>
<keyword evidence="2" id="KW-0472">Membrane</keyword>
<sequence>MSSADWKSKPPPENVERNVFLLSAALIYPAIGLLALWFRFLRAGGRDAFLPDLLERSGASVHNGTAGRVVLGVINFLFALFWPVYFAFSLMWLIVYIGEQQQQENGENTLFQQGPPTPPPRSSSMYALSRLSTIEEGEERAGGGSDRASTRSRDAIMPAQAAHSRST</sequence>
<evidence type="ECO:0000313" key="4">
    <source>
        <dbReference type="Proteomes" id="UP001286456"/>
    </source>
</evidence>
<evidence type="ECO:0000256" key="1">
    <source>
        <dbReference type="SAM" id="MobiDB-lite"/>
    </source>
</evidence>
<organism evidence="3 4">
    <name type="scientific">Cercophora scortea</name>
    <dbReference type="NCBI Taxonomy" id="314031"/>
    <lineage>
        <taxon>Eukaryota</taxon>
        <taxon>Fungi</taxon>
        <taxon>Dikarya</taxon>
        <taxon>Ascomycota</taxon>
        <taxon>Pezizomycotina</taxon>
        <taxon>Sordariomycetes</taxon>
        <taxon>Sordariomycetidae</taxon>
        <taxon>Sordariales</taxon>
        <taxon>Lasiosphaeriaceae</taxon>
        <taxon>Cercophora</taxon>
    </lineage>
</organism>
<feature type="compositionally biased region" description="Polar residues" evidence="1">
    <location>
        <begin position="122"/>
        <end position="132"/>
    </location>
</feature>
<feature type="region of interest" description="Disordered" evidence="1">
    <location>
        <begin position="108"/>
        <end position="167"/>
    </location>
</feature>
<keyword evidence="2" id="KW-1133">Transmembrane helix</keyword>
<keyword evidence="2" id="KW-0812">Transmembrane</keyword>
<feature type="transmembrane region" description="Helical" evidence="2">
    <location>
        <begin position="69"/>
        <end position="95"/>
    </location>
</feature>
<evidence type="ECO:0000313" key="3">
    <source>
        <dbReference type="EMBL" id="KAK3332288.1"/>
    </source>
</evidence>
<name>A0AAE0IVZ3_9PEZI</name>
<protein>
    <submittedName>
        <fullName evidence="3">Uncharacterized protein</fullName>
    </submittedName>
</protein>
<reference evidence="3" key="1">
    <citation type="journal article" date="2023" name="Mol. Phylogenet. Evol.">
        <title>Genome-scale phylogeny and comparative genomics of the fungal order Sordariales.</title>
        <authorList>
            <person name="Hensen N."/>
            <person name="Bonometti L."/>
            <person name="Westerberg I."/>
            <person name="Brannstrom I.O."/>
            <person name="Guillou S."/>
            <person name="Cros-Aarteil S."/>
            <person name="Calhoun S."/>
            <person name="Haridas S."/>
            <person name="Kuo A."/>
            <person name="Mondo S."/>
            <person name="Pangilinan J."/>
            <person name="Riley R."/>
            <person name="LaButti K."/>
            <person name="Andreopoulos B."/>
            <person name="Lipzen A."/>
            <person name="Chen C."/>
            <person name="Yan M."/>
            <person name="Daum C."/>
            <person name="Ng V."/>
            <person name="Clum A."/>
            <person name="Steindorff A."/>
            <person name="Ohm R.A."/>
            <person name="Martin F."/>
            <person name="Silar P."/>
            <person name="Natvig D.O."/>
            <person name="Lalanne C."/>
            <person name="Gautier V."/>
            <person name="Ament-Velasquez S.L."/>
            <person name="Kruys A."/>
            <person name="Hutchinson M.I."/>
            <person name="Powell A.J."/>
            <person name="Barry K."/>
            <person name="Miller A.N."/>
            <person name="Grigoriev I.V."/>
            <person name="Debuchy R."/>
            <person name="Gladieux P."/>
            <person name="Hiltunen Thoren M."/>
            <person name="Johannesson H."/>
        </authorList>
    </citation>
    <scope>NUCLEOTIDE SEQUENCE</scope>
    <source>
        <strain evidence="3">SMH4131-1</strain>
    </source>
</reference>
<evidence type="ECO:0000256" key="2">
    <source>
        <dbReference type="SAM" id="Phobius"/>
    </source>
</evidence>
<accession>A0AAE0IVZ3</accession>
<feature type="transmembrane region" description="Helical" evidence="2">
    <location>
        <begin position="20"/>
        <end position="41"/>
    </location>
</feature>